<dbReference type="InterPro" id="IPR050229">
    <property type="entry name" value="GlpE_sulfurtransferase"/>
</dbReference>
<feature type="domain" description="Rhodanese" evidence="2">
    <location>
        <begin position="51"/>
        <end position="139"/>
    </location>
</feature>
<organism evidence="3 4">
    <name type="scientific">Pontixanthobacter aestiaquae</name>
    <dbReference type="NCBI Taxonomy" id="1509367"/>
    <lineage>
        <taxon>Bacteria</taxon>
        <taxon>Pseudomonadati</taxon>
        <taxon>Pseudomonadota</taxon>
        <taxon>Alphaproteobacteria</taxon>
        <taxon>Sphingomonadales</taxon>
        <taxon>Erythrobacteraceae</taxon>
        <taxon>Pontixanthobacter</taxon>
    </lineage>
</organism>
<dbReference type="PROSITE" id="PS50206">
    <property type="entry name" value="RHODANESE_3"/>
    <property type="match status" value="1"/>
</dbReference>
<keyword evidence="4" id="KW-1185">Reference proteome</keyword>
<evidence type="ECO:0000259" key="2">
    <source>
        <dbReference type="PROSITE" id="PS50206"/>
    </source>
</evidence>
<dbReference type="CDD" id="cd00158">
    <property type="entry name" value="RHOD"/>
    <property type="match status" value="1"/>
</dbReference>
<comment type="caution">
    <text evidence="3">The sequence shown here is derived from an EMBL/GenBank/DDBJ whole genome shotgun (WGS) entry which is preliminary data.</text>
</comment>
<proteinExistence type="predicted"/>
<evidence type="ECO:0000313" key="3">
    <source>
        <dbReference type="EMBL" id="MXO82507.1"/>
    </source>
</evidence>
<dbReference type="InterPro" id="IPR001763">
    <property type="entry name" value="Rhodanese-like_dom"/>
</dbReference>
<evidence type="ECO:0000256" key="1">
    <source>
        <dbReference type="SAM" id="SignalP"/>
    </source>
</evidence>
<keyword evidence="1" id="KW-0732">Signal</keyword>
<dbReference type="OrthoDB" id="9789585at2"/>
<dbReference type="PANTHER" id="PTHR43031:SF1">
    <property type="entry name" value="PYRIDINE NUCLEOTIDE-DISULPHIDE OXIDOREDUCTASE"/>
    <property type="match status" value="1"/>
</dbReference>
<name>A0A844Z5Z9_9SPHN</name>
<dbReference type="Gene3D" id="3.40.250.10">
    <property type="entry name" value="Rhodanese-like domain"/>
    <property type="match status" value="1"/>
</dbReference>
<dbReference type="AlphaFoldDB" id="A0A844Z5Z9"/>
<evidence type="ECO:0000313" key="4">
    <source>
        <dbReference type="Proteomes" id="UP000460290"/>
    </source>
</evidence>
<reference evidence="3 4" key="1">
    <citation type="submission" date="2019-12" db="EMBL/GenBank/DDBJ databases">
        <title>Genomic-based taxomic classification of the family Erythrobacteraceae.</title>
        <authorList>
            <person name="Xu L."/>
        </authorList>
    </citation>
    <scope>NUCLEOTIDE SEQUENCE [LARGE SCALE GENOMIC DNA]</scope>
    <source>
        <strain evidence="3 4">KCTC 42006</strain>
    </source>
</reference>
<dbReference type="Pfam" id="PF00581">
    <property type="entry name" value="Rhodanese"/>
    <property type="match status" value="1"/>
</dbReference>
<accession>A0A844Z5Z9</accession>
<dbReference type="InterPro" id="IPR036873">
    <property type="entry name" value="Rhodanese-like_dom_sf"/>
</dbReference>
<dbReference type="PROSITE" id="PS51257">
    <property type="entry name" value="PROKAR_LIPOPROTEIN"/>
    <property type="match status" value="1"/>
</dbReference>
<dbReference type="SMART" id="SM00450">
    <property type="entry name" value="RHOD"/>
    <property type="match status" value="1"/>
</dbReference>
<dbReference type="SUPFAM" id="SSF52821">
    <property type="entry name" value="Rhodanese/Cell cycle control phosphatase"/>
    <property type="match status" value="1"/>
</dbReference>
<dbReference type="PANTHER" id="PTHR43031">
    <property type="entry name" value="FAD-DEPENDENT OXIDOREDUCTASE"/>
    <property type="match status" value="1"/>
</dbReference>
<gene>
    <name evidence="3" type="ORF">GRI35_03845</name>
</gene>
<feature type="chain" id="PRO_5033047260" evidence="1">
    <location>
        <begin position="21"/>
        <end position="145"/>
    </location>
</feature>
<sequence>MQIRASIIAATLVLSGCGYASDALVPKTVAGEVGEAEVAFISPAELANLIEQNKVVLIDVRTPAEFGEARLHGALNAPLQTFDPATIPMEAERETILYCRSSGRSGRAATILADHHQVKIRHLEGGILAWQEAGLLTIPEPAEAE</sequence>
<dbReference type="Proteomes" id="UP000460290">
    <property type="component" value="Unassembled WGS sequence"/>
</dbReference>
<feature type="signal peptide" evidence="1">
    <location>
        <begin position="1"/>
        <end position="20"/>
    </location>
</feature>
<dbReference type="EMBL" id="WTYZ01000001">
    <property type="protein sequence ID" value="MXO82507.1"/>
    <property type="molecule type" value="Genomic_DNA"/>
</dbReference>
<dbReference type="RefSeq" id="WP_160612951.1">
    <property type="nucleotide sequence ID" value="NZ_JAUFQM010000001.1"/>
</dbReference>
<protein>
    <submittedName>
        <fullName evidence="3">Rhodanese-like domain-containing protein</fullName>
    </submittedName>
</protein>